<comment type="subcellular location">
    <subcellularLocation>
        <location evidence="1">Membrane</location>
    </subcellularLocation>
</comment>
<keyword evidence="2 4" id="KW-0472">Membrane</keyword>
<feature type="region of interest" description="Disordered" evidence="3">
    <location>
        <begin position="1"/>
        <end position="20"/>
    </location>
</feature>
<dbReference type="EMBL" id="BNAW01000035">
    <property type="protein sequence ID" value="GHG32764.1"/>
    <property type="molecule type" value="Genomic_DNA"/>
</dbReference>
<reference evidence="6" key="1">
    <citation type="journal article" date="2019" name="Int. J. Syst. Evol. Microbiol.">
        <title>The Global Catalogue of Microorganisms (GCM) 10K type strain sequencing project: providing services to taxonomists for standard genome sequencing and annotation.</title>
        <authorList>
            <consortium name="The Broad Institute Genomics Platform"/>
            <consortium name="The Broad Institute Genome Sequencing Center for Infectious Disease"/>
            <person name="Wu L."/>
            <person name="Ma J."/>
        </authorList>
    </citation>
    <scope>NUCLEOTIDE SEQUENCE [LARGE SCALE GENOMIC DNA]</scope>
    <source>
        <strain evidence="6">CGMCC 4.7680</strain>
    </source>
</reference>
<accession>A0ABQ3KL24</accession>
<dbReference type="PANTHER" id="PTHR37042:SF4">
    <property type="entry name" value="OUTER MEMBRANE PROTEIN RV1973"/>
    <property type="match status" value="1"/>
</dbReference>
<sequence>MKTATKKRPVKVAGRRHPDPRECLDGLEPALPLTTPGPRRRVTVVLAVVAVVMAGLAVWFTLEARSTNAVVAHNSALSDVAGTAEAGKQVSAALGTVFSYRYDDPAKSEQAAKDVLTGPALAQYEQLFGQVRKLAAEQKLVVTSTAVASGVKLLDGDRAALLVFLDQTGTRGDGQRSTGAAQLSVTAERVAGKWRVTGMSAA</sequence>
<dbReference type="RefSeq" id="WP_373309150.1">
    <property type="nucleotide sequence ID" value="NZ_BNAW01000035.1"/>
</dbReference>
<comment type="caution">
    <text evidence="5">The sequence shown here is derived from an EMBL/GenBank/DDBJ whole genome shotgun (WGS) entry which is preliminary data.</text>
</comment>
<keyword evidence="4" id="KW-0812">Transmembrane</keyword>
<dbReference type="PANTHER" id="PTHR37042">
    <property type="entry name" value="OUTER MEMBRANE PROTEIN RV1973"/>
    <property type="match status" value="1"/>
</dbReference>
<keyword evidence="6" id="KW-1185">Reference proteome</keyword>
<keyword evidence="4" id="KW-1133">Transmembrane helix</keyword>
<gene>
    <name evidence="5" type="ORF">GCM10017567_61200</name>
</gene>
<evidence type="ECO:0000313" key="5">
    <source>
        <dbReference type="EMBL" id="GHG32764.1"/>
    </source>
</evidence>
<evidence type="ECO:0000256" key="3">
    <source>
        <dbReference type="SAM" id="MobiDB-lite"/>
    </source>
</evidence>
<evidence type="ECO:0000256" key="2">
    <source>
        <dbReference type="ARBA" id="ARBA00023136"/>
    </source>
</evidence>
<organism evidence="5 6">
    <name type="scientific">Amycolatopsis bullii</name>
    <dbReference type="NCBI Taxonomy" id="941987"/>
    <lineage>
        <taxon>Bacteria</taxon>
        <taxon>Bacillati</taxon>
        <taxon>Actinomycetota</taxon>
        <taxon>Actinomycetes</taxon>
        <taxon>Pseudonocardiales</taxon>
        <taxon>Pseudonocardiaceae</taxon>
        <taxon>Amycolatopsis</taxon>
    </lineage>
</organism>
<feature type="compositionally biased region" description="Basic residues" evidence="3">
    <location>
        <begin position="1"/>
        <end position="15"/>
    </location>
</feature>
<feature type="transmembrane region" description="Helical" evidence="4">
    <location>
        <begin position="42"/>
        <end position="62"/>
    </location>
</feature>
<evidence type="ECO:0000313" key="6">
    <source>
        <dbReference type="Proteomes" id="UP000649955"/>
    </source>
</evidence>
<name>A0ABQ3KL24_9PSEU</name>
<proteinExistence type="predicted"/>
<dbReference type="Proteomes" id="UP000649955">
    <property type="component" value="Unassembled WGS sequence"/>
</dbReference>
<evidence type="ECO:0000256" key="4">
    <source>
        <dbReference type="SAM" id="Phobius"/>
    </source>
</evidence>
<protein>
    <submittedName>
        <fullName evidence="5">Membrane protein</fullName>
    </submittedName>
</protein>
<evidence type="ECO:0000256" key="1">
    <source>
        <dbReference type="ARBA" id="ARBA00004370"/>
    </source>
</evidence>